<evidence type="ECO:0000313" key="2">
    <source>
        <dbReference type="EMBL" id="MBB5837796.1"/>
    </source>
</evidence>
<dbReference type="InterPro" id="IPR000182">
    <property type="entry name" value="GNAT_dom"/>
</dbReference>
<organism evidence="2 3">
    <name type="scientific">Kribbella italica</name>
    <dbReference type="NCBI Taxonomy" id="1540520"/>
    <lineage>
        <taxon>Bacteria</taxon>
        <taxon>Bacillati</taxon>
        <taxon>Actinomycetota</taxon>
        <taxon>Actinomycetes</taxon>
        <taxon>Propionibacteriales</taxon>
        <taxon>Kribbellaceae</taxon>
        <taxon>Kribbella</taxon>
    </lineage>
</organism>
<keyword evidence="2" id="KW-0012">Acyltransferase</keyword>
<dbReference type="Gene3D" id="3.40.630.30">
    <property type="match status" value="1"/>
</dbReference>
<dbReference type="Pfam" id="PF13302">
    <property type="entry name" value="Acetyltransf_3"/>
    <property type="match status" value="1"/>
</dbReference>
<feature type="domain" description="N-acetyltransferase" evidence="1">
    <location>
        <begin position="8"/>
        <end position="171"/>
    </location>
</feature>
<dbReference type="InterPro" id="IPR051531">
    <property type="entry name" value="N-acetyltransferase"/>
</dbReference>
<name>A0A7W9MVD2_9ACTN</name>
<dbReference type="EMBL" id="JACHMY010000001">
    <property type="protein sequence ID" value="MBB5837796.1"/>
    <property type="molecule type" value="Genomic_DNA"/>
</dbReference>
<evidence type="ECO:0000259" key="1">
    <source>
        <dbReference type="PROSITE" id="PS51186"/>
    </source>
</evidence>
<dbReference type="PANTHER" id="PTHR43792:SF1">
    <property type="entry name" value="N-ACETYLTRANSFERASE DOMAIN-CONTAINING PROTEIN"/>
    <property type="match status" value="1"/>
</dbReference>
<comment type="caution">
    <text evidence="2">The sequence shown here is derived from an EMBL/GenBank/DDBJ whole genome shotgun (WGS) entry which is preliminary data.</text>
</comment>
<accession>A0A7W9MVD2</accession>
<dbReference type="EC" id="2.3.1.82" evidence="2"/>
<evidence type="ECO:0000313" key="3">
    <source>
        <dbReference type="Proteomes" id="UP000549971"/>
    </source>
</evidence>
<keyword evidence="3" id="KW-1185">Reference proteome</keyword>
<proteinExistence type="predicted"/>
<dbReference type="Proteomes" id="UP000549971">
    <property type="component" value="Unassembled WGS sequence"/>
</dbReference>
<reference evidence="2 3" key="1">
    <citation type="submission" date="2020-08" db="EMBL/GenBank/DDBJ databases">
        <title>Sequencing the genomes of 1000 actinobacteria strains.</title>
        <authorList>
            <person name="Klenk H.-P."/>
        </authorList>
    </citation>
    <scope>NUCLEOTIDE SEQUENCE [LARGE SCALE GENOMIC DNA]</scope>
    <source>
        <strain evidence="2 3">DSM 28967</strain>
    </source>
</reference>
<keyword evidence="2" id="KW-0808">Transferase</keyword>
<sequence>MNLSTERLVLRRFRADDAPALAAYRSVPEVARYQSWDAPYSLEQATETVRSFAEGDPEQAGWFQYAIDLDDVLIGDIGLNLADNLQQADLGFTLAPAYQGQGYAAEAVGALLDHLFLTKNLHRVSAECDARNVASARLLERLGFEREGLRRAASWWKGEWTDDLLFGRLHPDWPKP</sequence>
<dbReference type="RefSeq" id="WP_184798088.1">
    <property type="nucleotide sequence ID" value="NZ_JACHMY010000001.1"/>
</dbReference>
<dbReference type="PROSITE" id="PS51186">
    <property type="entry name" value="GNAT"/>
    <property type="match status" value="1"/>
</dbReference>
<dbReference type="GO" id="GO:0047663">
    <property type="term" value="F:aminoglycoside 6'-N-acetyltransferase activity"/>
    <property type="evidence" value="ECO:0007669"/>
    <property type="project" value="UniProtKB-EC"/>
</dbReference>
<dbReference type="AlphaFoldDB" id="A0A7W9MVD2"/>
<gene>
    <name evidence="2" type="ORF">HDA39_004530</name>
</gene>
<dbReference type="PANTHER" id="PTHR43792">
    <property type="entry name" value="GNAT FAMILY, PUTATIVE (AFU_ORTHOLOGUE AFUA_3G00765)-RELATED-RELATED"/>
    <property type="match status" value="1"/>
</dbReference>
<dbReference type="InterPro" id="IPR016181">
    <property type="entry name" value="Acyl_CoA_acyltransferase"/>
</dbReference>
<protein>
    <submittedName>
        <fullName evidence="2">Aminoglycoside 6'-N-acetyltransferase</fullName>
        <ecNumber evidence="2">2.3.1.82</ecNumber>
    </submittedName>
</protein>
<dbReference type="SUPFAM" id="SSF55729">
    <property type="entry name" value="Acyl-CoA N-acyltransferases (Nat)"/>
    <property type="match status" value="1"/>
</dbReference>